<comment type="caution">
    <text evidence="6">The sequence shown here is derived from an EMBL/GenBank/DDBJ whole genome shotgun (WGS) entry which is preliminary data.</text>
</comment>
<dbReference type="STRING" id="331657.A0A4U0XDN9"/>
<dbReference type="OrthoDB" id="21573at2759"/>
<keyword evidence="7" id="KW-1185">Reference proteome</keyword>
<dbReference type="PANTHER" id="PTHR10938">
    <property type="entry name" value="TRANSLATION INITIATION FACTOR IF-3"/>
    <property type="match status" value="1"/>
</dbReference>
<feature type="domain" description="Translation initiation factor 3 N-terminal" evidence="5">
    <location>
        <begin position="74"/>
        <end position="143"/>
    </location>
</feature>
<proteinExistence type="inferred from homology"/>
<dbReference type="InterPro" id="IPR019815">
    <property type="entry name" value="Translation_initiation_fac_3_C"/>
</dbReference>
<evidence type="ECO:0000256" key="2">
    <source>
        <dbReference type="ARBA" id="ARBA00022540"/>
    </source>
</evidence>
<sequence>MHTRPLTASGQALYRVFIRPELSVSPISINTKSFPPPQPWQRQPIPHSHHRAFSHTPRVGFKVRAPVNRTQLYDEEIASQTVLVVDEAGKLQAPQTRFDVLRSFDRKTHHLVQVSPPSPSGDPPTCKILSKQSLREAERAKQKALTKKTPEQTTKQLELNWAIDSNDLGHRMKRMKEFLEQGKKVEVVLAGKRQGRKASLTEAQEVVRAIRERAEEVEGVKEWKKMDGKVGAMATLFFEGKRKST</sequence>
<feature type="domain" description="Translation initiation factor 3 C-terminal" evidence="4">
    <location>
        <begin position="153"/>
        <end position="233"/>
    </location>
</feature>
<organism evidence="6 7">
    <name type="scientific">Cryomyces minteri</name>
    <dbReference type="NCBI Taxonomy" id="331657"/>
    <lineage>
        <taxon>Eukaryota</taxon>
        <taxon>Fungi</taxon>
        <taxon>Dikarya</taxon>
        <taxon>Ascomycota</taxon>
        <taxon>Pezizomycotina</taxon>
        <taxon>Dothideomycetes</taxon>
        <taxon>Dothideomycetes incertae sedis</taxon>
        <taxon>Cryomyces</taxon>
    </lineage>
</organism>
<gene>
    <name evidence="6" type="ORF">B0A49_02590</name>
</gene>
<keyword evidence="2" id="KW-0396">Initiation factor</keyword>
<evidence type="ECO:0008006" key="8">
    <source>
        <dbReference type="Google" id="ProtNLM"/>
    </source>
</evidence>
<dbReference type="PANTHER" id="PTHR10938:SF0">
    <property type="entry name" value="TRANSLATION INITIATION FACTOR IF-3, MITOCHONDRIAL"/>
    <property type="match status" value="1"/>
</dbReference>
<dbReference type="Pfam" id="PF00707">
    <property type="entry name" value="IF3_C"/>
    <property type="match status" value="1"/>
</dbReference>
<dbReference type="InterPro" id="IPR019814">
    <property type="entry name" value="Translation_initiation_fac_3_N"/>
</dbReference>
<dbReference type="GO" id="GO:0043022">
    <property type="term" value="F:ribosome binding"/>
    <property type="evidence" value="ECO:0007669"/>
    <property type="project" value="TreeGrafter"/>
</dbReference>
<dbReference type="EMBL" id="NAJN01000326">
    <property type="protein sequence ID" value="TKA74920.1"/>
    <property type="molecule type" value="Genomic_DNA"/>
</dbReference>
<dbReference type="SUPFAM" id="SSF54364">
    <property type="entry name" value="Translation initiation factor IF3, N-terminal domain"/>
    <property type="match status" value="1"/>
</dbReference>
<evidence type="ECO:0000313" key="6">
    <source>
        <dbReference type="EMBL" id="TKA74920.1"/>
    </source>
</evidence>
<name>A0A4U0XDN9_9PEZI</name>
<reference evidence="6 7" key="1">
    <citation type="submission" date="2017-03" db="EMBL/GenBank/DDBJ databases">
        <title>Genomes of endolithic fungi from Antarctica.</title>
        <authorList>
            <person name="Coleine C."/>
            <person name="Masonjones S."/>
            <person name="Stajich J.E."/>
        </authorList>
    </citation>
    <scope>NUCLEOTIDE SEQUENCE [LARGE SCALE GENOMIC DNA]</scope>
    <source>
        <strain evidence="6 7">CCFEE 5187</strain>
    </source>
</reference>
<evidence type="ECO:0000313" key="7">
    <source>
        <dbReference type="Proteomes" id="UP000308768"/>
    </source>
</evidence>
<accession>A0A4U0XDN9</accession>
<dbReference type="InterPro" id="IPR036788">
    <property type="entry name" value="T_IF-3_C_sf"/>
</dbReference>
<dbReference type="Gene3D" id="3.30.110.10">
    <property type="entry name" value="Translation initiation factor 3 (IF-3), C-terminal domain"/>
    <property type="match status" value="1"/>
</dbReference>
<dbReference type="GO" id="GO:0003743">
    <property type="term" value="F:translation initiation factor activity"/>
    <property type="evidence" value="ECO:0007669"/>
    <property type="project" value="UniProtKB-KW"/>
</dbReference>
<evidence type="ECO:0000259" key="4">
    <source>
        <dbReference type="Pfam" id="PF00707"/>
    </source>
</evidence>
<dbReference type="InterPro" id="IPR036787">
    <property type="entry name" value="T_IF-3_N_sf"/>
</dbReference>
<evidence type="ECO:0000256" key="3">
    <source>
        <dbReference type="ARBA" id="ARBA00022917"/>
    </source>
</evidence>
<dbReference type="Gene3D" id="3.10.20.80">
    <property type="entry name" value="Translation initiation factor 3 (IF-3), N-terminal domain"/>
    <property type="match status" value="1"/>
</dbReference>
<protein>
    <recommendedName>
        <fullName evidence="8">Translation initiation factor 3 N-terminal domain-containing protein</fullName>
    </recommendedName>
</protein>
<dbReference type="Pfam" id="PF05198">
    <property type="entry name" value="IF3_N"/>
    <property type="match status" value="1"/>
</dbReference>
<evidence type="ECO:0000259" key="5">
    <source>
        <dbReference type="Pfam" id="PF05198"/>
    </source>
</evidence>
<evidence type="ECO:0000256" key="1">
    <source>
        <dbReference type="ARBA" id="ARBA00005439"/>
    </source>
</evidence>
<dbReference type="GO" id="GO:0005739">
    <property type="term" value="C:mitochondrion"/>
    <property type="evidence" value="ECO:0007669"/>
    <property type="project" value="TreeGrafter"/>
</dbReference>
<dbReference type="GO" id="GO:0032790">
    <property type="term" value="P:ribosome disassembly"/>
    <property type="evidence" value="ECO:0007669"/>
    <property type="project" value="TreeGrafter"/>
</dbReference>
<dbReference type="Proteomes" id="UP000308768">
    <property type="component" value="Unassembled WGS sequence"/>
</dbReference>
<dbReference type="AlphaFoldDB" id="A0A4U0XDN9"/>
<dbReference type="SUPFAM" id="SSF55200">
    <property type="entry name" value="Translation initiation factor IF3, C-terminal domain"/>
    <property type="match status" value="1"/>
</dbReference>
<dbReference type="InterPro" id="IPR001288">
    <property type="entry name" value="Translation_initiation_fac_3"/>
</dbReference>
<keyword evidence="3" id="KW-0648">Protein biosynthesis</keyword>
<comment type="similarity">
    <text evidence="1">Belongs to the IF-3 family.</text>
</comment>
<dbReference type="GO" id="GO:0070124">
    <property type="term" value="P:mitochondrial translational initiation"/>
    <property type="evidence" value="ECO:0007669"/>
    <property type="project" value="TreeGrafter"/>
</dbReference>